<dbReference type="PANTHER" id="PTHR11690">
    <property type="entry name" value="AMILORIDE-SENSITIVE SODIUM CHANNEL-RELATED"/>
    <property type="match status" value="1"/>
</dbReference>
<evidence type="ECO:0000313" key="14">
    <source>
        <dbReference type="EnsemblMetazoa" id="PPA34296.1"/>
    </source>
</evidence>
<dbReference type="GO" id="GO:0035725">
    <property type="term" value="P:sodium ion transmembrane transport"/>
    <property type="evidence" value="ECO:0000318"/>
    <property type="project" value="GO_Central"/>
</dbReference>
<keyword evidence="11 13" id="KW-0739">Sodium transport</keyword>
<dbReference type="Gene3D" id="1.10.287.770">
    <property type="entry name" value="YojJ-like"/>
    <property type="match status" value="1"/>
</dbReference>
<dbReference type="Pfam" id="PF00858">
    <property type="entry name" value="ASC"/>
    <property type="match status" value="2"/>
</dbReference>
<keyword evidence="10" id="KW-0325">Glycoprotein</keyword>
<evidence type="ECO:0000256" key="1">
    <source>
        <dbReference type="ARBA" id="ARBA00004141"/>
    </source>
</evidence>
<dbReference type="GO" id="GO:0005886">
    <property type="term" value="C:plasma membrane"/>
    <property type="evidence" value="ECO:0000318"/>
    <property type="project" value="GO_Central"/>
</dbReference>
<evidence type="ECO:0000256" key="11">
    <source>
        <dbReference type="ARBA" id="ARBA00023201"/>
    </source>
</evidence>
<dbReference type="Proteomes" id="UP000005239">
    <property type="component" value="Unassembled WGS sequence"/>
</dbReference>
<evidence type="ECO:0000256" key="6">
    <source>
        <dbReference type="ARBA" id="ARBA00022989"/>
    </source>
</evidence>
<evidence type="ECO:0000256" key="8">
    <source>
        <dbReference type="ARBA" id="ARBA00023065"/>
    </source>
</evidence>
<comment type="similarity">
    <text evidence="2 13">Belongs to the amiloride-sensitive sodium channel (TC 1.A.6) family.</text>
</comment>
<dbReference type="InterPro" id="IPR001873">
    <property type="entry name" value="ENaC"/>
</dbReference>
<evidence type="ECO:0000313" key="15">
    <source>
        <dbReference type="Proteomes" id="UP000005239"/>
    </source>
</evidence>
<proteinExistence type="inferred from homology"/>
<dbReference type="GO" id="GO:0015280">
    <property type="term" value="F:ligand-gated sodium channel activity"/>
    <property type="evidence" value="ECO:0000318"/>
    <property type="project" value="GO_Central"/>
</dbReference>
<evidence type="ECO:0000256" key="12">
    <source>
        <dbReference type="ARBA" id="ARBA00023303"/>
    </source>
</evidence>
<accession>A0A8R1YM34</accession>
<evidence type="ECO:0000256" key="3">
    <source>
        <dbReference type="ARBA" id="ARBA00022448"/>
    </source>
</evidence>
<evidence type="ECO:0000256" key="5">
    <source>
        <dbReference type="ARBA" id="ARBA00022692"/>
    </source>
</evidence>
<evidence type="ECO:0000256" key="13">
    <source>
        <dbReference type="RuleBase" id="RU000679"/>
    </source>
</evidence>
<keyword evidence="6" id="KW-1133">Transmembrane helix</keyword>
<keyword evidence="12 13" id="KW-0407">Ion channel</keyword>
<evidence type="ECO:0000256" key="7">
    <source>
        <dbReference type="ARBA" id="ARBA00023053"/>
    </source>
</evidence>
<name>A0A2A6CL11_PRIPA</name>
<gene>
    <name evidence="14" type="primary">WBGene00272665</name>
</gene>
<evidence type="ECO:0000256" key="2">
    <source>
        <dbReference type="ARBA" id="ARBA00007193"/>
    </source>
</evidence>
<organism evidence="14 15">
    <name type="scientific">Pristionchus pacificus</name>
    <name type="common">Parasitic nematode worm</name>
    <dbReference type="NCBI Taxonomy" id="54126"/>
    <lineage>
        <taxon>Eukaryota</taxon>
        <taxon>Metazoa</taxon>
        <taxon>Ecdysozoa</taxon>
        <taxon>Nematoda</taxon>
        <taxon>Chromadorea</taxon>
        <taxon>Rhabditida</taxon>
        <taxon>Rhabditina</taxon>
        <taxon>Diplogasteromorpha</taxon>
        <taxon>Diplogasteroidea</taxon>
        <taxon>Neodiplogasteridae</taxon>
        <taxon>Pristionchus</taxon>
    </lineage>
</organism>
<protein>
    <submittedName>
        <fullName evidence="14">Ion channel</fullName>
    </submittedName>
</protein>
<dbReference type="EnsemblMetazoa" id="PPA34296.1">
    <property type="protein sequence ID" value="PPA34296.1"/>
    <property type="gene ID" value="WBGene00272665"/>
</dbReference>
<evidence type="ECO:0000256" key="10">
    <source>
        <dbReference type="ARBA" id="ARBA00023180"/>
    </source>
</evidence>
<keyword evidence="15" id="KW-1185">Reference proteome</keyword>
<dbReference type="AlphaFoldDB" id="A0A2A6CL11"/>
<reference evidence="14" key="2">
    <citation type="submission" date="2022-06" db="UniProtKB">
        <authorList>
            <consortium name="EnsemblMetazoa"/>
        </authorList>
    </citation>
    <scope>IDENTIFICATION</scope>
    <source>
        <strain evidence="14">PS312</strain>
    </source>
</reference>
<dbReference type="OrthoDB" id="6021021at2759"/>
<keyword evidence="7" id="KW-0915">Sodium</keyword>
<dbReference type="PANTHER" id="PTHR11690:SF269">
    <property type="entry name" value="DEGENERIN-LIKE PROTEIN ASIC-2"/>
    <property type="match status" value="1"/>
</dbReference>
<evidence type="ECO:0000256" key="4">
    <source>
        <dbReference type="ARBA" id="ARBA00022461"/>
    </source>
</evidence>
<sequence length="779" mass="85219">MMLKITTILVDFASWSTVACVRNAAFSESRWLRVLWFIVFLAMVAAFIIQLVLIILKYLSYPADTATTIVFASQPFPDVTICSFNPFKLSVVSNNGDFAEIKRMLDEYTAAEQGTAGSNAFGFQGLDRFARLDRSNDLLVFLAAKLTAAQKAHAMYTVEELVTECLFAGITCDPDLLEAVPDPVYGRCFVYRGANQTITRPGLAHGLRLIVTANLQDSLTFTSDYLPTTSRVGVRMTVNDAGALVELDNRGFNVGVGYQTSIALSKSRTERIAAPYGDCVNEVDPSMNHYAEMPYSIDACFTTCAQKRIVEVLTYPAFGYTVGVGTTEQNQNQQQEQQSKTTTSTTSSTTTGPTTTTRPTTTPTSPTTTGTTTTGIATTTTVDCGRNDYTRRQEYVDAYNAIVASGMFKVVDRQDQCKPRFECDPSYAAEWWECWPCYYECGGNGGRVPDSPPFTTPNVKCSTFFAFAQIEVDFSGLGSHRLAAPGWSNWFDNSNSPSKNECNAERAKMQTTTTTIATTTTTATAAWITDCTAMQALIWAGTSGYWTDGTVGGATKPTASASVGAYNWYSNWPCSYKCSDGTRFPTTPALANVKCMDFFACFKINTDKFANKPTFPNWDVGGTGSDDCAAMKNTGGGPMYGGRKKRHALVDTISTAKSMGMPGKGSCESWNTNFRSVNDCKTWYKKNGMIVNVYYESLEYQVLMENAAQKCRNTPQISQAINDLGGQAGLWLGLSVISVVECIGLVLILVLFCLTGKRIAVRMQKEARFDADNGMTVRK</sequence>
<accession>A0A2A6CL11</accession>
<keyword evidence="8 13" id="KW-0406">Ion transport</keyword>
<keyword evidence="4 13" id="KW-0894">Sodium channel</keyword>
<dbReference type="Gene3D" id="2.60.470.10">
    <property type="entry name" value="Acid-sensing ion channels like domains"/>
    <property type="match status" value="1"/>
</dbReference>
<keyword evidence="5 13" id="KW-0812">Transmembrane</keyword>
<keyword evidence="3 13" id="KW-0813">Transport</keyword>
<keyword evidence="9" id="KW-0472">Membrane</keyword>
<reference evidence="15" key="1">
    <citation type="journal article" date="2008" name="Nat. Genet.">
        <title>The Pristionchus pacificus genome provides a unique perspective on nematode lifestyle and parasitism.</title>
        <authorList>
            <person name="Dieterich C."/>
            <person name="Clifton S.W."/>
            <person name="Schuster L.N."/>
            <person name="Chinwalla A."/>
            <person name="Delehaunty K."/>
            <person name="Dinkelacker I."/>
            <person name="Fulton L."/>
            <person name="Fulton R."/>
            <person name="Godfrey J."/>
            <person name="Minx P."/>
            <person name="Mitreva M."/>
            <person name="Roeseler W."/>
            <person name="Tian H."/>
            <person name="Witte H."/>
            <person name="Yang S.P."/>
            <person name="Wilson R.K."/>
            <person name="Sommer R.J."/>
        </authorList>
    </citation>
    <scope>NUCLEOTIDE SEQUENCE [LARGE SCALE GENOMIC DNA]</scope>
    <source>
        <strain evidence="15">PS312</strain>
    </source>
</reference>
<comment type="subcellular location">
    <subcellularLocation>
        <location evidence="1">Membrane</location>
        <topology evidence="1">Multi-pass membrane protein</topology>
    </subcellularLocation>
</comment>
<evidence type="ECO:0000256" key="9">
    <source>
        <dbReference type="ARBA" id="ARBA00023136"/>
    </source>
</evidence>
<dbReference type="PRINTS" id="PR01078">
    <property type="entry name" value="AMINACHANNEL"/>
</dbReference>